<dbReference type="EMBL" id="BOOP01000031">
    <property type="protein sequence ID" value="GII41258.1"/>
    <property type="molecule type" value="Genomic_DNA"/>
</dbReference>
<proteinExistence type="predicted"/>
<protein>
    <submittedName>
        <fullName evidence="2">Uncharacterized protein</fullName>
    </submittedName>
</protein>
<evidence type="ECO:0000256" key="1">
    <source>
        <dbReference type="SAM" id="MobiDB-lite"/>
    </source>
</evidence>
<evidence type="ECO:0000313" key="3">
    <source>
        <dbReference type="Proteomes" id="UP000622547"/>
    </source>
</evidence>
<name>A0A8J3U9T3_9ACTN</name>
<sequence length="69" mass="6926">METMGATEGASCAAPVAKPMKEGSRRVTRRLRSGPPDVVTTTSAYASGASDGSACACVACNSPSCPRTC</sequence>
<evidence type="ECO:0000313" key="2">
    <source>
        <dbReference type="EMBL" id="GII41258.1"/>
    </source>
</evidence>
<organism evidence="2 3">
    <name type="scientific">Planotetraspora phitsanulokensis</name>
    <dbReference type="NCBI Taxonomy" id="575192"/>
    <lineage>
        <taxon>Bacteria</taxon>
        <taxon>Bacillati</taxon>
        <taxon>Actinomycetota</taxon>
        <taxon>Actinomycetes</taxon>
        <taxon>Streptosporangiales</taxon>
        <taxon>Streptosporangiaceae</taxon>
        <taxon>Planotetraspora</taxon>
    </lineage>
</organism>
<dbReference type="Proteomes" id="UP000622547">
    <property type="component" value="Unassembled WGS sequence"/>
</dbReference>
<accession>A0A8J3U9T3</accession>
<dbReference type="AlphaFoldDB" id="A0A8J3U9T3"/>
<feature type="region of interest" description="Disordered" evidence="1">
    <location>
        <begin position="1"/>
        <end position="39"/>
    </location>
</feature>
<gene>
    <name evidence="2" type="ORF">Pph01_62610</name>
</gene>
<keyword evidence="3" id="KW-1185">Reference proteome</keyword>
<comment type="caution">
    <text evidence="2">The sequence shown here is derived from an EMBL/GenBank/DDBJ whole genome shotgun (WGS) entry which is preliminary data.</text>
</comment>
<reference evidence="2 3" key="1">
    <citation type="submission" date="2021-01" db="EMBL/GenBank/DDBJ databases">
        <title>Whole genome shotgun sequence of Planotetraspora phitsanulokensis NBRC 104273.</title>
        <authorList>
            <person name="Komaki H."/>
            <person name="Tamura T."/>
        </authorList>
    </citation>
    <scope>NUCLEOTIDE SEQUENCE [LARGE SCALE GENOMIC DNA]</scope>
    <source>
        <strain evidence="2 3">NBRC 104273</strain>
    </source>
</reference>